<keyword evidence="23" id="KW-0862">Zinc</keyword>
<dbReference type="Gene3D" id="4.10.60.10">
    <property type="entry name" value="Zinc finger, CCHC-type"/>
    <property type="match status" value="1"/>
</dbReference>
<reference evidence="30" key="1">
    <citation type="journal article" date="2019" name="Gigascience">
        <title>De novo genome assembly of the endangered Acer yangbiense, a plant species with extremely small populations endemic to Yunnan Province, China.</title>
        <authorList>
            <person name="Yang J."/>
            <person name="Wariss H.M."/>
            <person name="Tao L."/>
            <person name="Zhang R."/>
            <person name="Yun Q."/>
            <person name="Hollingsworth P."/>
            <person name="Dao Z."/>
            <person name="Luo G."/>
            <person name="Guo H."/>
            <person name="Ma Y."/>
            <person name="Sun W."/>
        </authorList>
    </citation>
    <scope>NUCLEOTIDE SEQUENCE [LARGE SCALE GENOMIC DNA]</scope>
    <source>
        <strain evidence="30">cv. Malutang</strain>
    </source>
</reference>
<dbReference type="InterPro" id="IPR055265">
    <property type="entry name" value="Photo_RC_L/M_CS"/>
</dbReference>
<keyword evidence="5" id="KW-0150">Chloroplast</keyword>
<evidence type="ECO:0000256" key="1">
    <source>
        <dbReference type="ARBA" id="ARBA00004141"/>
    </source>
</evidence>
<keyword evidence="8" id="KW-0934">Plastid</keyword>
<evidence type="ECO:0000256" key="16">
    <source>
        <dbReference type="ARBA" id="ARBA00023002"/>
    </source>
</evidence>
<dbReference type="PROSITE" id="PS50158">
    <property type="entry name" value="ZF_CCHC"/>
    <property type="match status" value="1"/>
</dbReference>
<evidence type="ECO:0000256" key="20">
    <source>
        <dbReference type="ARBA" id="ARBA00023276"/>
    </source>
</evidence>
<feature type="compositionally biased region" description="Polar residues" evidence="26">
    <location>
        <begin position="134"/>
        <end position="144"/>
    </location>
</feature>
<dbReference type="SMART" id="SM00343">
    <property type="entry name" value="ZnF_C2HC"/>
    <property type="match status" value="1"/>
</dbReference>
<dbReference type="AlphaFoldDB" id="A0A5C7GP45"/>
<dbReference type="InterPro" id="IPR005868">
    <property type="entry name" value="PSII_PsbD/D2"/>
</dbReference>
<keyword evidence="6 25" id="KW-0602">Photosynthesis</keyword>
<evidence type="ECO:0000256" key="13">
    <source>
        <dbReference type="ARBA" id="ARBA00022989"/>
    </source>
</evidence>
<feature type="transmembrane region" description="Helical" evidence="27">
    <location>
        <begin position="685"/>
        <end position="710"/>
    </location>
</feature>
<dbReference type="Gene3D" id="3.30.420.10">
    <property type="entry name" value="Ribonuclease H-like superfamily/Ribonuclease H"/>
    <property type="match status" value="1"/>
</dbReference>
<evidence type="ECO:0000256" key="17">
    <source>
        <dbReference type="ARBA" id="ARBA00023004"/>
    </source>
</evidence>
<comment type="function">
    <text evidence="21">Photosystem II (PSII) is a light-driven water:plastoquinone oxidoreductase that uses light energy to abstract electrons from H(2)O, generating O(2) and a proton gradient subsequently used for ATP formation. It consists of a core antenna complex that captures photons, and an electron transfer chain that converts photonic excitation into a charge separation. The D1/D2 (PsbA/PsbD) reaction center heterodimer binds P680, the primary electron donor of PSII as well as several subsequent electron acceptors. D2 is needed for assembly of a stable PSII complex.</text>
</comment>
<dbReference type="GO" id="GO:0009523">
    <property type="term" value="C:photosystem II"/>
    <property type="evidence" value="ECO:0007669"/>
    <property type="project" value="UniProtKB-KW"/>
</dbReference>
<keyword evidence="18" id="KW-0793">Thylakoid</keyword>
<keyword evidence="17 25" id="KW-0408">Iron</keyword>
<evidence type="ECO:0000256" key="2">
    <source>
        <dbReference type="ARBA" id="ARBA00008204"/>
    </source>
</evidence>
<feature type="transmembrane region" description="Helical" evidence="27">
    <location>
        <begin position="858"/>
        <end position="879"/>
    </location>
</feature>
<dbReference type="InterPro" id="IPR055266">
    <property type="entry name" value="D1/D2"/>
</dbReference>
<evidence type="ECO:0000256" key="23">
    <source>
        <dbReference type="PROSITE-ProRule" id="PRU00047"/>
    </source>
</evidence>
<dbReference type="NCBIfam" id="TIGR01152">
    <property type="entry name" value="psbD"/>
    <property type="match status" value="1"/>
</dbReference>
<dbReference type="FunFam" id="1.20.85.10:FF:000001">
    <property type="entry name" value="photosystem II D2 protein-like"/>
    <property type="match status" value="1"/>
</dbReference>
<evidence type="ECO:0000256" key="6">
    <source>
        <dbReference type="ARBA" id="ARBA00022531"/>
    </source>
</evidence>
<feature type="region of interest" description="Disordered" evidence="26">
    <location>
        <begin position="107"/>
        <end position="144"/>
    </location>
</feature>
<evidence type="ECO:0000256" key="7">
    <source>
        <dbReference type="ARBA" id="ARBA00022553"/>
    </source>
</evidence>
<keyword evidence="12 25" id="KW-0249">Electron transport</keyword>
<evidence type="ECO:0000256" key="22">
    <source>
        <dbReference type="ARBA" id="ARBA00048801"/>
    </source>
</evidence>
<comment type="similarity">
    <text evidence="2 24">Belongs to the reaction center PufL/M/PsbA/D family.</text>
</comment>
<dbReference type="InterPro" id="IPR036397">
    <property type="entry name" value="RNaseH_sf"/>
</dbReference>
<evidence type="ECO:0000256" key="12">
    <source>
        <dbReference type="ARBA" id="ARBA00022982"/>
    </source>
</evidence>
<feature type="transmembrane region" description="Helical" evidence="27">
    <location>
        <begin position="527"/>
        <end position="547"/>
    </location>
</feature>
<dbReference type="Gene3D" id="1.20.85.10">
    <property type="entry name" value="Photosystem II protein D1-like"/>
    <property type="match status" value="1"/>
</dbReference>
<evidence type="ECO:0000256" key="3">
    <source>
        <dbReference type="ARBA" id="ARBA00022448"/>
    </source>
</evidence>
<evidence type="ECO:0000256" key="19">
    <source>
        <dbReference type="ARBA" id="ARBA00023136"/>
    </source>
</evidence>
<keyword evidence="15" id="KW-0157">Chromophore</keyword>
<dbReference type="GO" id="GO:0009772">
    <property type="term" value="P:photosynthetic electron transport in photosystem II"/>
    <property type="evidence" value="ECO:0007669"/>
    <property type="project" value="InterPro"/>
</dbReference>
<evidence type="ECO:0000256" key="8">
    <source>
        <dbReference type="ARBA" id="ARBA00022640"/>
    </source>
</evidence>
<dbReference type="InterPro" id="IPR001878">
    <property type="entry name" value="Znf_CCHC"/>
</dbReference>
<evidence type="ECO:0000313" key="30">
    <source>
        <dbReference type="Proteomes" id="UP000323000"/>
    </source>
</evidence>
<evidence type="ECO:0000256" key="24">
    <source>
        <dbReference type="RuleBase" id="RU004331"/>
    </source>
</evidence>
<evidence type="ECO:0000256" key="14">
    <source>
        <dbReference type="ARBA" id="ARBA00022990"/>
    </source>
</evidence>
<keyword evidence="30" id="KW-1185">Reference proteome</keyword>
<dbReference type="GO" id="GO:0009535">
    <property type="term" value="C:chloroplast thylakoid membrane"/>
    <property type="evidence" value="ECO:0007669"/>
    <property type="project" value="TreeGrafter"/>
</dbReference>
<keyword evidence="16" id="KW-0560">Oxidoreductase</keyword>
<sequence>MKRELKRKYLPEHYRQDAFMKFHNFKQRELSVEEYTAEFHHLMIRCDIVEQEEQMIAHYLGGLRVEISDVVQLQPYWTYNDVCKLAMKVEKQLKEKRGYSFRSFTRDGVSNSGSGSTSKTTTIPKTAAAKPKNEATSGSNRPITSNTNRRCFKCQGFGHIASDCPNRKMVSLVEEDMEMEDEEDFSPETNEDVAVEEEITYADRGEALVVQRSLKVTYVEDEWLRNNIFHTICTSHGKVCNVIIDGGSCENVVAATMVEKLKLKTEDHPEPYKLQWLRKGNEVKDGVKVLLVPLKMVHVPKPSFGEGTNLLTRSGVEKALMENGEGFAIVNILQWDLLLAQAEFAYNRSPSQTTGHSPFEAVYGLNPIGPLELAPLPVTKHFSGDAEERAKEIKKLHEQIRGSILKKNEKVLQCIGENAYKIELPSDYGVSATFNVSDLSPYYEDQEDQVDLGASLHQPGETDTGGWFTGTTFVTSWYTHGLASSYLEGCNFLTAAVSTPANSLAHSLLLLWGPEAQGDFTRWCQLGGLWTFVALHGAFGLIGFMLRQFELARSVQLRPYNAIAFSGPIAVFVSVFLIYPLGQSGWFFAPSFGVAAIFRFILFFQGFHNWTLNPFHMMGVAGVLGAALLCAIHGATVENTLFEDGDGANTFRAFNPTQAEETYSMVTANRFWSQIFGVAFSNKRWLHFFMLFVPVTGLWMSALGVVGLALNLRAYDFVSQEIRAAEDPEFETFYTKNILLNEGIRAWMAAQDQPHENLIFPEEFLPRETLFNGTLAVVGRDQETTGFAWWAGNARLINLSGKLLGAHVAHAGLIVFWEGAMNLFEVAHFVPEKPIIWHILTKPFAWACRALVWSGEAYLSYSLGALSVFGFIACCFVWFNNTAYPSEFYGPTGPEASQDQRIGANVESTQGPSGLGHLWHAGRDRAAAARFEKGIDHDFEPVLSMTPLN</sequence>
<dbReference type="InterPro" id="IPR036001">
    <property type="entry name" value="PS_II_antenna-like_sf"/>
</dbReference>
<evidence type="ECO:0000256" key="18">
    <source>
        <dbReference type="ARBA" id="ARBA00023078"/>
    </source>
</evidence>
<dbReference type="EMBL" id="VAHF01000201">
    <property type="protein sequence ID" value="TXG46353.1"/>
    <property type="molecule type" value="Genomic_DNA"/>
</dbReference>
<keyword evidence="14" id="KW-0007">Acetylation</keyword>
<feature type="transmembrane region" description="Helical" evidence="27">
    <location>
        <begin position="559"/>
        <end position="579"/>
    </location>
</feature>
<evidence type="ECO:0000256" key="4">
    <source>
        <dbReference type="ARBA" id="ARBA00022494"/>
    </source>
</evidence>
<dbReference type="GO" id="GO:0003676">
    <property type="term" value="F:nucleic acid binding"/>
    <property type="evidence" value="ECO:0007669"/>
    <property type="project" value="InterPro"/>
</dbReference>
<protein>
    <recommendedName>
        <fullName evidence="25">Photosystem II D2 protein</fullName>
    </recommendedName>
</protein>
<dbReference type="GO" id="GO:0010242">
    <property type="term" value="F:oxygen evolving activity"/>
    <property type="evidence" value="ECO:0007669"/>
    <property type="project" value="UniProtKB-EC"/>
</dbReference>
<comment type="catalytic activity">
    <reaction evidence="22">
        <text>2 a plastoquinone + 4 hnu + 2 H2O = 2 a plastoquinol + O2</text>
        <dbReference type="Rhea" id="RHEA:36359"/>
        <dbReference type="Rhea" id="RHEA-COMP:9561"/>
        <dbReference type="Rhea" id="RHEA-COMP:9562"/>
        <dbReference type="ChEBI" id="CHEBI:15377"/>
        <dbReference type="ChEBI" id="CHEBI:15379"/>
        <dbReference type="ChEBI" id="CHEBI:17757"/>
        <dbReference type="ChEBI" id="CHEBI:30212"/>
        <dbReference type="ChEBI" id="CHEBI:62192"/>
        <dbReference type="EC" id="1.10.3.9"/>
    </reaction>
</comment>
<evidence type="ECO:0000256" key="27">
    <source>
        <dbReference type="SAM" id="Phobius"/>
    </source>
</evidence>
<dbReference type="InterPro" id="IPR000484">
    <property type="entry name" value="Photo_RC_L/M"/>
</dbReference>
<evidence type="ECO:0000256" key="10">
    <source>
        <dbReference type="ARBA" id="ARBA00022723"/>
    </source>
</evidence>
<dbReference type="Proteomes" id="UP000323000">
    <property type="component" value="Unassembled WGS sequence"/>
</dbReference>
<keyword evidence="7" id="KW-0597">Phosphoprotein</keyword>
<dbReference type="GO" id="GO:0008270">
    <property type="term" value="F:zinc ion binding"/>
    <property type="evidence" value="ECO:0007669"/>
    <property type="project" value="UniProtKB-KW"/>
</dbReference>
<dbReference type="PANTHER" id="PTHR33149:SF12">
    <property type="entry name" value="PHOTOSYSTEM II D2 PROTEIN"/>
    <property type="match status" value="1"/>
</dbReference>
<keyword evidence="19 25" id="KW-0472">Membrane</keyword>
<dbReference type="Pfam" id="PF00124">
    <property type="entry name" value="Photo_RC"/>
    <property type="match status" value="1"/>
</dbReference>
<dbReference type="Pfam" id="PF03732">
    <property type="entry name" value="Retrotrans_gag"/>
    <property type="match status" value="1"/>
</dbReference>
<evidence type="ECO:0000256" key="5">
    <source>
        <dbReference type="ARBA" id="ARBA00022528"/>
    </source>
</evidence>
<feature type="transmembrane region" description="Helical" evidence="27">
    <location>
        <begin position="585"/>
        <end position="603"/>
    </location>
</feature>
<dbReference type="SUPFAM" id="SSF161077">
    <property type="entry name" value="Photosystem II antenna protein-like"/>
    <property type="match status" value="2"/>
</dbReference>
<evidence type="ECO:0000313" key="29">
    <source>
        <dbReference type="EMBL" id="TXG46353.1"/>
    </source>
</evidence>
<gene>
    <name evidence="29" type="ORF">EZV62_028148</name>
</gene>
<feature type="transmembrane region" description="Helical" evidence="27">
    <location>
        <begin position="615"/>
        <end position="635"/>
    </location>
</feature>
<dbReference type="PRINTS" id="PR00256">
    <property type="entry name" value="REACTNCENTRE"/>
</dbReference>
<evidence type="ECO:0000256" key="21">
    <source>
        <dbReference type="ARBA" id="ARBA00045803"/>
    </source>
</evidence>
<comment type="subcellular location">
    <subcellularLocation>
        <location evidence="1">Membrane</location>
        <topology evidence="1">Multi-pass membrane protein</topology>
    </subcellularLocation>
</comment>
<dbReference type="InterPro" id="IPR000932">
    <property type="entry name" value="PS_antenna-like"/>
</dbReference>
<dbReference type="InterPro" id="IPR036854">
    <property type="entry name" value="Photo_II_D1/D2_sf"/>
</dbReference>
<dbReference type="InterPro" id="IPR056924">
    <property type="entry name" value="SH3_Tf2-1"/>
</dbReference>
<keyword evidence="23" id="KW-0863">Zinc-finger</keyword>
<evidence type="ECO:0000256" key="9">
    <source>
        <dbReference type="ARBA" id="ARBA00022692"/>
    </source>
</evidence>
<keyword evidence="9 25" id="KW-0812">Transmembrane</keyword>
<accession>A0A5C7GP45</accession>
<dbReference type="Pfam" id="PF00098">
    <property type="entry name" value="zf-CCHC"/>
    <property type="match status" value="1"/>
</dbReference>
<keyword evidence="10 25" id="KW-0479">Metal-binding</keyword>
<proteinExistence type="inferred from homology"/>
<keyword evidence="13 27" id="KW-1133">Transmembrane helix</keyword>
<dbReference type="OrthoDB" id="407598at2759"/>
<feature type="compositionally biased region" description="Low complexity" evidence="26">
    <location>
        <begin position="110"/>
        <end position="130"/>
    </location>
</feature>
<dbReference type="Pfam" id="PF24626">
    <property type="entry name" value="SH3_Tf2-1"/>
    <property type="match status" value="1"/>
</dbReference>
<dbReference type="HAMAP" id="MF_01383">
    <property type="entry name" value="PSII_PsbD_D2"/>
    <property type="match status" value="1"/>
</dbReference>
<evidence type="ECO:0000256" key="26">
    <source>
        <dbReference type="SAM" id="MobiDB-lite"/>
    </source>
</evidence>
<evidence type="ECO:0000259" key="28">
    <source>
        <dbReference type="PROSITE" id="PS50158"/>
    </source>
</evidence>
<keyword evidence="20 25" id="KW-0604">Photosystem II</keyword>
<keyword evidence="4" id="KW-0148">Chlorophyll</keyword>
<dbReference type="SUPFAM" id="SSF57756">
    <property type="entry name" value="Retrovirus zinc finger-like domains"/>
    <property type="match status" value="1"/>
</dbReference>
<dbReference type="PROSITE" id="PS00244">
    <property type="entry name" value="REACTION_CENTER"/>
    <property type="match status" value="1"/>
</dbReference>
<organism evidence="29 30">
    <name type="scientific">Acer yangbiense</name>
    <dbReference type="NCBI Taxonomy" id="1000413"/>
    <lineage>
        <taxon>Eukaryota</taxon>
        <taxon>Viridiplantae</taxon>
        <taxon>Streptophyta</taxon>
        <taxon>Embryophyta</taxon>
        <taxon>Tracheophyta</taxon>
        <taxon>Spermatophyta</taxon>
        <taxon>Magnoliopsida</taxon>
        <taxon>eudicotyledons</taxon>
        <taxon>Gunneridae</taxon>
        <taxon>Pentapetalae</taxon>
        <taxon>rosids</taxon>
        <taxon>malvids</taxon>
        <taxon>Sapindales</taxon>
        <taxon>Sapindaceae</taxon>
        <taxon>Hippocastanoideae</taxon>
        <taxon>Acereae</taxon>
        <taxon>Acer</taxon>
    </lineage>
</organism>
<dbReference type="CDD" id="cd09288">
    <property type="entry name" value="Photosystem-II_D2"/>
    <property type="match status" value="1"/>
</dbReference>
<keyword evidence="3 25" id="KW-0813">Transport</keyword>
<dbReference type="Pfam" id="PF00421">
    <property type="entry name" value="PSII"/>
    <property type="match status" value="2"/>
</dbReference>
<dbReference type="InterPro" id="IPR036875">
    <property type="entry name" value="Znf_CCHC_sf"/>
</dbReference>
<comment type="caution">
    <text evidence="29">The sequence shown here is derived from an EMBL/GenBank/DDBJ whole genome shotgun (WGS) entry which is preliminary data.</text>
</comment>
<dbReference type="PANTHER" id="PTHR33149">
    <property type="entry name" value="PHOTOSYSTEM II PROTEIN D1"/>
    <property type="match status" value="1"/>
</dbReference>
<feature type="domain" description="CCHC-type" evidence="28">
    <location>
        <begin position="149"/>
        <end position="166"/>
    </location>
</feature>
<evidence type="ECO:0000256" key="11">
    <source>
        <dbReference type="ARBA" id="ARBA00022842"/>
    </source>
</evidence>
<evidence type="ECO:0000256" key="15">
    <source>
        <dbReference type="ARBA" id="ARBA00022991"/>
    </source>
</evidence>
<dbReference type="SUPFAM" id="SSF81483">
    <property type="entry name" value="Bacterial photosystem II reaction centre, L and M subunits"/>
    <property type="match status" value="1"/>
</dbReference>
<dbReference type="GO" id="GO:0016168">
    <property type="term" value="F:chlorophyll binding"/>
    <property type="evidence" value="ECO:0007669"/>
    <property type="project" value="UniProtKB-KW"/>
</dbReference>
<dbReference type="InterPro" id="IPR005162">
    <property type="entry name" value="Retrotrans_gag_dom"/>
</dbReference>
<keyword evidence="11" id="KW-0460">Magnesium</keyword>
<name>A0A5C7GP45_9ROSI</name>
<evidence type="ECO:0000256" key="25">
    <source>
        <dbReference type="RuleBase" id="RU004333"/>
    </source>
</evidence>